<keyword evidence="1" id="KW-0472">Membrane</keyword>
<evidence type="ECO:0000313" key="3">
    <source>
        <dbReference type="Proteomes" id="UP000186309"/>
    </source>
</evidence>
<reference evidence="3" key="1">
    <citation type="submission" date="2016-12" db="EMBL/GenBank/DDBJ databases">
        <title>Comparative genomics of four Isosphaeraceae planctomycetes: a common pool of plasmids and glycoside hydrolase genes.</title>
        <authorList>
            <person name="Ivanova A."/>
        </authorList>
    </citation>
    <scope>NUCLEOTIDE SEQUENCE [LARGE SCALE GENOMIC DNA]</scope>
    <source>
        <strain evidence="3">PX4</strain>
    </source>
</reference>
<dbReference type="STRING" id="1387353.BSF38_00909"/>
<feature type="transmembrane region" description="Helical" evidence="1">
    <location>
        <begin position="29"/>
        <end position="49"/>
    </location>
</feature>
<organism evidence="2 3">
    <name type="scientific">Paludisphaera borealis</name>
    <dbReference type="NCBI Taxonomy" id="1387353"/>
    <lineage>
        <taxon>Bacteria</taxon>
        <taxon>Pseudomonadati</taxon>
        <taxon>Planctomycetota</taxon>
        <taxon>Planctomycetia</taxon>
        <taxon>Isosphaerales</taxon>
        <taxon>Isosphaeraceae</taxon>
        <taxon>Paludisphaera</taxon>
    </lineage>
</organism>
<dbReference type="AlphaFoldDB" id="A0A1U7CKL9"/>
<keyword evidence="1" id="KW-0812">Transmembrane</keyword>
<accession>A0A1U7CKL9</accession>
<proteinExistence type="predicted"/>
<feature type="transmembrane region" description="Helical" evidence="1">
    <location>
        <begin position="220"/>
        <end position="246"/>
    </location>
</feature>
<evidence type="ECO:0000313" key="2">
    <source>
        <dbReference type="EMBL" id="APW59485.1"/>
    </source>
</evidence>
<dbReference type="Proteomes" id="UP000186309">
    <property type="component" value="Chromosome"/>
</dbReference>
<dbReference type="EMBL" id="CP019082">
    <property type="protein sequence ID" value="APW59485.1"/>
    <property type="molecule type" value="Genomic_DNA"/>
</dbReference>
<keyword evidence="1" id="KW-1133">Transmembrane helix</keyword>
<protein>
    <submittedName>
        <fullName evidence="2">Uncharacterized protein</fullName>
    </submittedName>
</protein>
<gene>
    <name evidence="2" type="ORF">BSF38_00909</name>
</gene>
<feature type="transmembrane region" description="Helical" evidence="1">
    <location>
        <begin position="172"/>
        <end position="192"/>
    </location>
</feature>
<dbReference type="KEGG" id="pbor:BSF38_00909"/>
<evidence type="ECO:0000256" key="1">
    <source>
        <dbReference type="SAM" id="Phobius"/>
    </source>
</evidence>
<dbReference type="RefSeq" id="WP_076343657.1">
    <property type="nucleotide sequence ID" value="NZ_CP019082.1"/>
</dbReference>
<keyword evidence="3" id="KW-1185">Reference proteome</keyword>
<name>A0A1U7CKL9_9BACT</name>
<sequence length="271" mass="31188">MARPKTSLLRRILVQTDRAFWCIHDHLDVLGYLALPTFAAVLTMSFGFIQVRRSWELPSIYNFLIVGLVIPFLAFCFFTVLPLPCAVFAWKAAEGERATAGECFAWCWRRAGRLASVLFRLGLLYFGSLLLFGIPLLWVWPRTCLTPLVALFESERRIFRRGQRILREDFSVAIMGLLYLCMGVVLGGLLVLPRLILGTSILGAQLLEAEWQRMLMDHLWIFETISIAILLTAIVMTWWISLTLVYHDIRRIREGEDLKHRIATYRARLVA</sequence>
<feature type="transmembrane region" description="Helical" evidence="1">
    <location>
        <begin position="61"/>
        <end position="81"/>
    </location>
</feature>
<feature type="transmembrane region" description="Helical" evidence="1">
    <location>
        <begin position="123"/>
        <end position="152"/>
    </location>
</feature>